<dbReference type="Gene3D" id="3.40.30.10">
    <property type="entry name" value="Glutaredoxin"/>
    <property type="match status" value="1"/>
</dbReference>
<feature type="domain" description="GST C-terminal" evidence="3">
    <location>
        <begin position="104"/>
        <end position="239"/>
    </location>
</feature>
<dbReference type="Gene3D" id="1.20.1050.10">
    <property type="match status" value="1"/>
</dbReference>
<dbReference type="SUPFAM" id="SSF52833">
    <property type="entry name" value="Thioredoxin-like"/>
    <property type="match status" value="1"/>
</dbReference>
<dbReference type="EMBL" id="BRXY01000317">
    <property type="protein sequence ID" value="GMH86589.1"/>
    <property type="molecule type" value="Genomic_DNA"/>
</dbReference>
<evidence type="ECO:0000259" key="2">
    <source>
        <dbReference type="PROSITE" id="PS50404"/>
    </source>
</evidence>
<dbReference type="NCBIfam" id="TIGR01262">
    <property type="entry name" value="maiA"/>
    <property type="match status" value="1"/>
</dbReference>
<protein>
    <recommendedName>
        <fullName evidence="6">Maleylacetoacetate isomerase</fullName>
    </recommendedName>
</protein>
<dbReference type="PROSITE" id="PS50404">
    <property type="entry name" value="GST_NTER"/>
    <property type="match status" value="1"/>
</dbReference>
<dbReference type="InterPro" id="IPR004045">
    <property type="entry name" value="Glutathione_S-Trfase_N"/>
</dbReference>
<comment type="caution">
    <text evidence="4">The sequence shown here is derived from an EMBL/GenBank/DDBJ whole genome shotgun (WGS) entry which is preliminary data.</text>
</comment>
<dbReference type="GO" id="GO:0006559">
    <property type="term" value="P:L-phenylalanine catabolic process"/>
    <property type="evidence" value="ECO:0007669"/>
    <property type="project" value="TreeGrafter"/>
</dbReference>
<dbReference type="Pfam" id="PF02798">
    <property type="entry name" value="GST_N"/>
    <property type="match status" value="1"/>
</dbReference>
<dbReference type="GO" id="GO:0004364">
    <property type="term" value="F:glutathione transferase activity"/>
    <property type="evidence" value="ECO:0007669"/>
    <property type="project" value="TreeGrafter"/>
</dbReference>
<dbReference type="PROSITE" id="PS50405">
    <property type="entry name" value="GST_CTER"/>
    <property type="match status" value="1"/>
</dbReference>
<dbReference type="SUPFAM" id="SSF47616">
    <property type="entry name" value="GST C-terminal domain-like"/>
    <property type="match status" value="1"/>
</dbReference>
<evidence type="ECO:0000259" key="3">
    <source>
        <dbReference type="PROSITE" id="PS50405"/>
    </source>
</evidence>
<keyword evidence="5" id="KW-1185">Reference proteome</keyword>
<dbReference type="PANTHER" id="PTHR42673:SF4">
    <property type="entry name" value="MALEYLACETOACETATE ISOMERASE"/>
    <property type="match status" value="1"/>
</dbReference>
<dbReference type="Proteomes" id="UP001165085">
    <property type="component" value="Unassembled WGS sequence"/>
</dbReference>
<dbReference type="AlphaFoldDB" id="A0A9W7BGT5"/>
<dbReference type="InterPro" id="IPR036249">
    <property type="entry name" value="Thioredoxin-like_sf"/>
</dbReference>
<dbReference type="InterPro" id="IPR036282">
    <property type="entry name" value="Glutathione-S-Trfase_C_sf"/>
</dbReference>
<evidence type="ECO:0000313" key="5">
    <source>
        <dbReference type="Proteomes" id="UP001165085"/>
    </source>
</evidence>
<dbReference type="SFLD" id="SFLDS00019">
    <property type="entry name" value="Glutathione_Transferase_(cytos"/>
    <property type="match status" value="1"/>
</dbReference>
<comment type="similarity">
    <text evidence="1">Belongs to the GST superfamily. Zeta family.</text>
</comment>
<reference evidence="5" key="1">
    <citation type="journal article" date="2023" name="Commun. Biol.">
        <title>Genome analysis of Parmales, the sister group of diatoms, reveals the evolutionary specialization of diatoms from phago-mixotrophs to photoautotrophs.</title>
        <authorList>
            <person name="Ban H."/>
            <person name="Sato S."/>
            <person name="Yoshikawa S."/>
            <person name="Yamada K."/>
            <person name="Nakamura Y."/>
            <person name="Ichinomiya M."/>
            <person name="Sato N."/>
            <person name="Blanc-Mathieu R."/>
            <person name="Endo H."/>
            <person name="Kuwata A."/>
            <person name="Ogata H."/>
        </authorList>
    </citation>
    <scope>NUCLEOTIDE SEQUENCE [LARGE SCALE GENOMIC DNA]</scope>
    <source>
        <strain evidence="5">NIES 3701</strain>
    </source>
</reference>
<evidence type="ECO:0000256" key="1">
    <source>
        <dbReference type="ARBA" id="ARBA00010007"/>
    </source>
</evidence>
<evidence type="ECO:0000313" key="4">
    <source>
        <dbReference type="EMBL" id="GMH86589.1"/>
    </source>
</evidence>
<name>A0A9W7BGT5_9STRA</name>
<dbReference type="InterPro" id="IPR005955">
    <property type="entry name" value="GST_Zeta"/>
</dbReference>
<accession>A0A9W7BGT5</accession>
<proteinExistence type="inferred from homology"/>
<dbReference type="InterPro" id="IPR010987">
    <property type="entry name" value="Glutathione-S-Trfase_C-like"/>
</dbReference>
<dbReference type="OrthoDB" id="202840at2759"/>
<evidence type="ECO:0008006" key="6">
    <source>
        <dbReference type="Google" id="ProtNLM"/>
    </source>
</evidence>
<dbReference type="GO" id="GO:0005737">
    <property type="term" value="C:cytoplasm"/>
    <property type="evidence" value="ECO:0007669"/>
    <property type="project" value="InterPro"/>
</dbReference>
<sequence>MTKLNTQPARFKHFKLYGYWRSSSSWRVRTKLAASNITYKTVSKHLVKGEQKEGEYAASVNGMRQVPSLQFYDEHKKETVTLTQSLAIIKFLNRAYPGTLEPSDPVDVGFVEMIAEIINSGIQPLQNFSTCKEITQGSKEAMNGREWGAGKIKVGLDELERLVSARYAGGEAESNSDFCTGPGTPPTVADVCLVPQLYNARRFNVKVEDYPTLLRVEKACREHEWFKASHPDMQPDAVVAAPAPAAAEPVTKKQKV</sequence>
<organism evidence="4 5">
    <name type="scientific">Triparma strigata</name>
    <dbReference type="NCBI Taxonomy" id="1606541"/>
    <lineage>
        <taxon>Eukaryota</taxon>
        <taxon>Sar</taxon>
        <taxon>Stramenopiles</taxon>
        <taxon>Ochrophyta</taxon>
        <taxon>Bolidophyceae</taxon>
        <taxon>Parmales</taxon>
        <taxon>Triparmaceae</taxon>
        <taxon>Triparma</taxon>
    </lineage>
</organism>
<dbReference type="InterPro" id="IPR040079">
    <property type="entry name" value="Glutathione_S-Trfase"/>
</dbReference>
<feature type="domain" description="GST N-terminal" evidence="2">
    <location>
        <begin position="12"/>
        <end position="100"/>
    </location>
</feature>
<dbReference type="GO" id="GO:0016034">
    <property type="term" value="F:maleylacetoacetate isomerase activity"/>
    <property type="evidence" value="ECO:0007669"/>
    <property type="project" value="TreeGrafter"/>
</dbReference>
<dbReference type="PANTHER" id="PTHR42673">
    <property type="entry name" value="MALEYLACETOACETATE ISOMERASE"/>
    <property type="match status" value="1"/>
</dbReference>
<dbReference type="GO" id="GO:0006749">
    <property type="term" value="P:glutathione metabolic process"/>
    <property type="evidence" value="ECO:0007669"/>
    <property type="project" value="TreeGrafter"/>
</dbReference>
<gene>
    <name evidence="4" type="ORF">TrST_g13895</name>
</gene>